<evidence type="ECO:0000313" key="2">
    <source>
        <dbReference type="Proteomes" id="UP000789920"/>
    </source>
</evidence>
<comment type="caution">
    <text evidence="1">The sequence shown here is derived from an EMBL/GenBank/DDBJ whole genome shotgun (WGS) entry which is preliminary data.</text>
</comment>
<dbReference type="EMBL" id="CAJVQC010005404">
    <property type="protein sequence ID" value="CAG8553661.1"/>
    <property type="molecule type" value="Genomic_DNA"/>
</dbReference>
<gene>
    <name evidence="1" type="ORF">RPERSI_LOCUS4065</name>
</gene>
<keyword evidence="2" id="KW-1185">Reference proteome</keyword>
<proteinExistence type="predicted"/>
<dbReference type="Proteomes" id="UP000789920">
    <property type="component" value="Unassembled WGS sequence"/>
</dbReference>
<evidence type="ECO:0000313" key="1">
    <source>
        <dbReference type="EMBL" id="CAG8553661.1"/>
    </source>
</evidence>
<name>A0ACA9M187_9GLOM</name>
<organism evidence="1 2">
    <name type="scientific">Racocetra persica</name>
    <dbReference type="NCBI Taxonomy" id="160502"/>
    <lineage>
        <taxon>Eukaryota</taxon>
        <taxon>Fungi</taxon>
        <taxon>Fungi incertae sedis</taxon>
        <taxon>Mucoromycota</taxon>
        <taxon>Glomeromycotina</taxon>
        <taxon>Glomeromycetes</taxon>
        <taxon>Diversisporales</taxon>
        <taxon>Gigasporaceae</taxon>
        <taxon>Racocetra</taxon>
    </lineage>
</organism>
<sequence length="180" mass="20234">STIDLSTKLESASQLQQKEFNRLRQEYRQNLTTQALFSGGIVANTCSNEVIYLSLSKKLETTFSLGSWDMSAEIPSREYFTTSYLGSASGSKIFLIGGFSTNSTGRIVDYPSSLVYTFSNRNIDNTIRYRNCANWTKPFCKMTKDEPTPSNDKTSCETDKTCETCETCKICETSIKTIFL</sequence>
<protein>
    <submittedName>
        <fullName evidence="1">35427_t:CDS:1</fullName>
    </submittedName>
</protein>
<reference evidence="1" key="1">
    <citation type="submission" date="2021-06" db="EMBL/GenBank/DDBJ databases">
        <authorList>
            <person name="Kallberg Y."/>
            <person name="Tangrot J."/>
            <person name="Rosling A."/>
        </authorList>
    </citation>
    <scope>NUCLEOTIDE SEQUENCE</scope>
    <source>
        <strain evidence="1">MA461A</strain>
    </source>
</reference>
<feature type="non-terminal residue" evidence="1">
    <location>
        <position position="1"/>
    </location>
</feature>
<accession>A0ACA9M187</accession>